<feature type="chain" id="PRO_5030625056" evidence="3">
    <location>
        <begin position="26"/>
        <end position="313"/>
    </location>
</feature>
<dbReference type="AlphaFoldDB" id="A0A7S1YV99"/>
<feature type="region of interest" description="Disordered" evidence="1">
    <location>
        <begin position="179"/>
        <end position="225"/>
    </location>
</feature>
<reference evidence="4" key="1">
    <citation type="submission" date="2021-01" db="EMBL/GenBank/DDBJ databases">
        <authorList>
            <person name="Corre E."/>
            <person name="Pelletier E."/>
            <person name="Niang G."/>
            <person name="Scheremetjew M."/>
            <person name="Finn R."/>
            <person name="Kale V."/>
            <person name="Holt S."/>
            <person name="Cochrane G."/>
            <person name="Meng A."/>
            <person name="Brown T."/>
            <person name="Cohen L."/>
        </authorList>
    </citation>
    <scope>NUCLEOTIDE SEQUENCE</scope>
    <source>
        <strain evidence="4">Grunow 1884</strain>
    </source>
</reference>
<dbReference type="EMBL" id="HBGO01001818">
    <property type="protein sequence ID" value="CAD9320628.1"/>
    <property type="molecule type" value="Transcribed_RNA"/>
</dbReference>
<gene>
    <name evidence="4" type="ORF">OSIN01602_LOCUS1017</name>
</gene>
<feature type="transmembrane region" description="Helical" evidence="2">
    <location>
        <begin position="41"/>
        <end position="63"/>
    </location>
</feature>
<keyword evidence="2" id="KW-1133">Transmembrane helix</keyword>
<evidence type="ECO:0000256" key="3">
    <source>
        <dbReference type="SAM" id="SignalP"/>
    </source>
</evidence>
<evidence type="ECO:0000313" key="4">
    <source>
        <dbReference type="EMBL" id="CAD9320628.1"/>
    </source>
</evidence>
<evidence type="ECO:0000256" key="1">
    <source>
        <dbReference type="SAM" id="MobiDB-lite"/>
    </source>
</evidence>
<keyword evidence="2" id="KW-0812">Transmembrane</keyword>
<feature type="signal peptide" evidence="3">
    <location>
        <begin position="1"/>
        <end position="25"/>
    </location>
</feature>
<name>A0A7S1YV99_TRICV</name>
<protein>
    <submittedName>
        <fullName evidence="4">Uncharacterized protein</fullName>
    </submittedName>
</protein>
<proteinExistence type="predicted"/>
<accession>A0A7S1YV99</accession>
<evidence type="ECO:0000256" key="2">
    <source>
        <dbReference type="SAM" id="Phobius"/>
    </source>
</evidence>
<organism evidence="4">
    <name type="scientific">Trieres chinensis</name>
    <name type="common">Marine centric diatom</name>
    <name type="synonym">Odontella sinensis</name>
    <dbReference type="NCBI Taxonomy" id="1514140"/>
    <lineage>
        <taxon>Eukaryota</taxon>
        <taxon>Sar</taxon>
        <taxon>Stramenopiles</taxon>
        <taxon>Ochrophyta</taxon>
        <taxon>Bacillariophyta</taxon>
        <taxon>Mediophyceae</taxon>
        <taxon>Biddulphiophycidae</taxon>
        <taxon>Eupodiscales</taxon>
        <taxon>Parodontellaceae</taxon>
        <taxon>Trieres</taxon>
    </lineage>
</organism>
<keyword evidence="2" id="KW-0472">Membrane</keyword>
<sequence>MEIPDASTITLKLFAFLFLVINLHACSCTSATKGLSSALEILSMISLVVVFFFFSFCCGLYAFGGKVSNGLTPLTVEGMVKRGRCLLCLPIQEGGGWASVAESNTSGKDAKESSTTSWLLGRSSKDQEGNSVLKRDARGLGSKHSDPQGRGKQGKQAQIPTSPPHFSNVEHVSAIIENATRPLSSEKPGPRERGTEPSAYLGGISGQESDNPSPPSKSQLSGCPSGQTIPKGCHIFARHGFTRGERGWQHLPHTNTLLLCRQHHTNLSLGYLSLSPPLEALLKGRDREKEGGFCDAAFSRERTVAATGYQENC</sequence>
<feature type="compositionally biased region" description="Polar residues" evidence="1">
    <location>
        <begin position="101"/>
        <end position="118"/>
    </location>
</feature>
<feature type="compositionally biased region" description="Polar residues" evidence="1">
    <location>
        <begin position="206"/>
        <end position="225"/>
    </location>
</feature>
<keyword evidence="3" id="KW-0732">Signal</keyword>
<feature type="compositionally biased region" description="Basic and acidic residues" evidence="1">
    <location>
        <begin position="123"/>
        <end position="149"/>
    </location>
</feature>
<feature type="region of interest" description="Disordered" evidence="1">
    <location>
        <begin position="100"/>
        <end position="166"/>
    </location>
</feature>